<accession>A0A176TB90</accession>
<proteinExistence type="predicted"/>
<dbReference type="EMBL" id="LVWE01000032">
    <property type="protein sequence ID" value="OAD45110.1"/>
    <property type="molecule type" value="Genomic_DNA"/>
</dbReference>
<evidence type="ECO:0000313" key="2">
    <source>
        <dbReference type="Proteomes" id="UP000076923"/>
    </source>
</evidence>
<dbReference type="OrthoDB" id="9804942at2"/>
<dbReference type="STRING" id="1333662.LPB303_09240"/>
<sequence length="98" mass="11192">MAKRENDSFSIEDLMKTFIKENNLSKGMQKIKIEETWIKMMGPGVANHTTSVKLQNKTLVIQLTSSVLREELSYGKDKIVKMMNEEIGDDVISKLMLV</sequence>
<dbReference type="Proteomes" id="UP000076923">
    <property type="component" value="Unassembled WGS sequence"/>
</dbReference>
<dbReference type="InterPro" id="IPR007922">
    <property type="entry name" value="DciA-like"/>
</dbReference>
<reference evidence="1 2" key="1">
    <citation type="submission" date="2016-02" db="EMBL/GenBank/DDBJ databases">
        <title>Draft genome sequence of Polaribacter atrinae KACC17473.</title>
        <authorList>
            <person name="Shin S.-K."/>
            <person name="Yi H."/>
        </authorList>
    </citation>
    <scope>NUCLEOTIDE SEQUENCE [LARGE SCALE GENOMIC DNA]</scope>
    <source>
        <strain evidence="1 2">KACC 17473</strain>
    </source>
</reference>
<organism evidence="1 2">
    <name type="scientific">Polaribacter atrinae</name>
    <dbReference type="NCBI Taxonomy" id="1333662"/>
    <lineage>
        <taxon>Bacteria</taxon>
        <taxon>Pseudomonadati</taxon>
        <taxon>Bacteroidota</taxon>
        <taxon>Flavobacteriia</taxon>
        <taxon>Flavobacteriales</taxon>
        <taxon>Flavobacteriaceae</taxon>
    </lineage>
</organism>
<gene>
    <name evidence="1" type="ORF">LPB303_09240</name>
</gene>
<evidence type="ECO:0000313" key="1">
    <source>
        <dbReference type="EMBL" id="OAD45110.1"/>
    </source>
</evidence>
<dbReference type="PANTHER" id="PTHR36456:SF1">
    <property type="entry name" value="UPF0232 PROTEIN SCO3875"/>
    <property type="match status" value="1"/>
</dbReference>
<dbReference type="RefSeq" id="WP_068449741.1">
    <property type="nucleotide sequence ID" value="NZ_CANKUV010000006.1"/>
</dbReference>
<keyword evidence="2" id="KW-1185">Reference proteome</keyword>
<dbReference type="AlphaFoldDB" id="A0A176TB90"/>
<dbReference type="Pfam" id="PF05258">
    <property type="entry name" value="DciA"/>
    <property type="match status" value="1"/>
</dbReference>
<comment type="caution">
    <text evidence="1">The sequence shown here is derived from an EMBL/GenBank/DDBJ whole genome shotgun (WGS) entry which is preliminary data.</text>
</comment>
<protein>
    <submittedName>
        <fullName evidence="1">RNA-binding protein</fullName>
    </submittedName>
</protein>
<name>A0A176TB90_9FLAO</name>
<dbReference type="PANTHER" id="PTHR36456">
    <property type="entry name" value="UPF0232 PROTEIN SCO3875"/>
    <property type="match status" value="1"/>
</dbReference>